<dbReference type="AlphaFoldDB" id="X0YHR4"/>
<sequence>MVPELDLGKVRDIVEAALEEDIGTGDITTEKVI</sequence>
<dbReference type="EMBL" id="BARS01055547">
    <property type="protein sequence ID" value="GAG46737.1"/>
    <property type="molecule type" value="Genomic_DNA"/>
</dbReference>
<gene>
    <name evidence="1" type="ORF">S01H1_81996</name>
</gene>
<protein>
    <submittedName>
        <fullName evidence="1">Uncharacterized protein</fullName>
    </submittedName>
</protein>
<comment type="caution">
    <text evidence="1">The sequence shown here is derived from an EMBL/GenBank/DDBJ whole genome shotgun (WGS) entry which is preliminary data.</text>
</comment>
<name>X0YHR4_9ZZZZ</name>
<organism evidence="1">
    <name type="scientific">marine sediment metagenome</name>
    <dbReference type="NCBI Taxonomy" id="412755"/>
    <lineage>
        <taxon>unclassified sequences</taxon>
        <taxon>metagenomes</taxon>
        <taxon>ecological metagenomes</taxon>
    </lineage>
</organism>
<accession>X0YHR4</accession>
<proteinExistence type="predicted"/>
<reference evidence="1" key="1">
    <citation type="journal article" date="2014" name="Front. Microbiol.">
        <title>High frequency of phylogenetically diverse reductive dehalogenase-homologous genes in deep subseafloor sedimentary metagenomes.</title>
        <authorList>
            <person name="Kawai M."/>
            <person name="Futagami T."/>
            <person name="Toyoda A."/>
            <person name="Takaki Y."/>
            <person name="Nishi S."/>
            <person name="Hori S."/>
            <person name="Arai W."/>
            <person name="Tsubouchi T."/>
            <person name="Morono Y."/>
            <person name="Uchiyama I."/>
            <person name="Ito T."/>
            <person name="Fujiyama A."/>
            <person name="Inagaki F."/>
            <person name="Takami H."/>
        </authorList>
    </citation>
    <scope>NUCLEOTIDE SEQUENCE</scope>
    <source>
        <strain evidence="1">Expedition CK06-06</strain>
    </source>
</reference>
<feature type="non-terminal residue" evidence="1">
    <location>
        <position position="33"/>
    </location>
</feature>
<evidence type="ECO:0000313" key="1">
    <source>
        <dbReference type="EMBL" id="GAG46737.1"/>
    </source>
</evidence>